<protein>
    <recommendedName>
        <fullName evidence="2">Protein ALP1-like</fullName>
    </recommendedName>
</protein>
<gene>
    <name evidence="1" type="ORF">Tci_012546</name>
</gene>
<dbReference type="EMBL" id="BKCJ010001319">
    <property type="protein sequence ID" value="GEU40568.1"/>
    <property type="molecule type" value="Genomic_DNA"/>
</dbReference>
<dbReference type="InterPro" id="IPR006912">
    <property type="entry name" value="Harbinger_derived_prot"/>
</dbReference>
<reference evidence="1" key="1">
    <citation type="journal article" date="2019" name="Sci. Rep.">
        <title>Draft genome of Tanacetum cinerariifolium, the natural source of mosquito coil.</title>
        <authorList>
            <person name="Yamashiro T."/>
            <person name="Shiraishi A."/>
            <person name="Satake H."/>
            <person name="Nakayama K."/>
        </authorList>
    </citation>
    <scope>NUCLEOTIDE SEQUENCE</scope>
</reference>
<comment type="caution">
    <text evidence="1">The sequence shown here is derived from an EMBL/GenBank/DDBJ whole genome shotgun (WGS) entry which is preliminary data.</text>
</comment>
<dbReference type="Pfam" id="PF04827">
    <property type="entry name" value="Plant_tran"/>
    <property type="match status" value="2"/>
</dbReference>
<sequence length="143" mass="16408">MGMKVCGGEICGRKGSIEEVRRFRKVVGGSDDGREKLYRHHEEKHGFSRMLGSLDCTDWVRFGCSYVFKAQYVRRNHGSNPFLLLEAVPSQDLWIWHAFFALEISFVANGVTYRSGYYLVDGIYPELVTLVKTIREPADDDHN</sequence>
<organism evidence="1">
    <name type="scientific">Tanacetum cinerariifolium</name>
    <name type="common">Dalmatian daisy</name>
    <name type="synonym">Chrysanthemum cinerariifolium</name>
    <dbReference type="NCBI Taxonomy" id="118510"/>
    <lineage>
        <taxon>Eukaryota</taxon>
        <taxon>Viridiplantae</taxon>
        <taxon>Streptophyta</taxon>
        <taxon>Embryophyta</taxon>
        <taxon>Tracheophyta</taxon>
        <taxon>Spermatophyta</taxon>
        <taxon>Magnoliopsida</taxon>
        <taxon>eudicotyledons</taxon>
        <taxon>Gunneridae</taxon>
        <taxon>Pentapetalae</taxon>
        <taxon>asterids</taxon>
        <taxon>campanulids</taxon>
        <taxon>Asterales</taxon>
        <taxon>Asteraceae</taxon>
        <taxon>Asteroideae</taxon>
        <taxon>Anthemideae</taxon>
        <taxon>Anthemidinae</taxon>
        <taxon>Tanacetum</taxon>
    </lineage>
</organism>
<accession>A0A6L2JTY8</accession>
<dbReference type="PANTHER" id="PTHR47150">
    <property type="entry name" value="OS12G0169200 PROTEIN"/>
    <property type="match status" value="1"/>
</dbReference>
<proteinExistence type="predicted"/>
<name>A0A6L2JTY8_TANCI</name>
<evidence type="ECO:0008006" key="2">
    <source>
        <dbReference type="Google" id="ProtNLM"/>
    </source>
</evidence>
<evidence type="ECO:0000313" key="1">
    <source>
        <dbReference type="EMBL" id="GEU40568.1"/>
    </source>
</evidence>
<dbReference type="AlphaFoldDB" id="A0A6L2JTY8"/>
<dbReference type="PANTHER" id="PTHR47150:SF4">
    <property type="entry name" value="HARBINGER TRANSPOSASE-DERIVED PROTEIN-RELATED"/>
    <property type="match status" value="1"/>
</dbReference>